<dbReference type="InterPro" id="IPR056296">
    <property type="entry name" value="Cfap43_N"/>
</dbReference>
<keyword evidence="2" id="KW-0677">Repeat</keyword>
<dbReference type="AlphaFoldDB" id="A0A177B7Z2"/>
<dbReference type="InterPro" id="IPR052993">
    <property type="entry name" value="CFA-57"/>
</dbReference>
<dbReference type="Gene3D" id="1.10.287.1490">
    <property type="match status" value="1"/>
</dbReference>
<name>A0A177B7Z2_9BILA</name>
<dbReference type="Proteomes" id="UP000078046">
    <property type="component" value="Unassembled WGS sequence"/>
</dbReference>
<dbReference type="InterPro" id="IPR001680">
    <property type="entry name" value="WD40_rpt"/>
</dbReference>
<sequence>MSMAISTMFYQYGILGELQGNIFFMDESTVIYPSGKNVILHNIEMHSQKFIPLNEKMTSINAMAISPNRRYLAVSETLPDRPIISIFDLHTLRKRKILSTIEITSKNIISIAFSPDSKYILAQSGEPDWMLVYWIWEKSKILATIKSCTQPNCFVSQISFNPQDNTQVCIIGQGVFKIYRYNENAFKQVSFQKIEIQEFTCHSWLADDRLAIGTLTGKILIFDCGELKVELDCTTMSELEEKQAKLLDTFALGTGQINFIMAYGKSLMVSCGNGLIQYFEKSEIKDGINYRRGRQYIIPKDTTNYDSSSNLRHNINSIGLSPQESLFVCSTDTKQIFTAQFSTTDIAKMEQCHVSYLSEQFHSAMVTGLDMCIRKPMIATCSTDRSIHIWNFETWLRRCELYISNHTFSCLEHFKSFAEEAFSIAIHPSGLYICVGFSDKLRLMNILIDDIRTFLEIPIRACKECSFSNGGHLFAVVSGNLVQIFSSTSYQNIMNLKGHNGKVKDIKWSIDDTRLYTCGMDGAIYEWEASTGKRLSDSVLKSCSYNSICLGIDENAIYAVGTDRKLKKIMESQIVREINLTDGMMTSLVISKSGRMMFGGMDNGSLRIVKFPLTTPVEWTNVQAHNSKIVKLKISFDDQYLTSVSDDASVIIWTIHDREGRKIKKEKEIPYAEEILITKSDLQEKNTLMCELKVRVEEMKMENEYQIRLKDMSHNEKMQELTDKFIMEMESLKTKNQVLKGDKDKQELTHTETINELVEKNTKEFHELETANNQKLMLEYEKLQELQSKSQRMQEEYEWQLNEVENSRKAEIEKFTQFYESKVKEKTVQLDMAHDEAKQKSLEYEETKKQIEEDADHECIDLKNRYERRLREEKEANVKLKGEFSIIKKNSLSLQKAIDDHKSEIKNYMKDINKLNINIKNLEKDISGLKKEVAERDETIQDKEKRIYDLKKKNQELEKFKFVLDYKIKELKKQIEPRENDIKEMKEQIQEMESELERFSKQNESLIMQNEASREKLSANEKEIRNERQKIRDAQLVVKRFRTDLHNCVGYIQYPQLLKDAVRAMNTKYQSQSENQSAAIDGDIQKEYARQHEHLEHSVTSVRKKLKKVTAMHKLDNVRIMQENVSLIREINELRKELKISRIRVHDLEAALGLHRKANRQNANEILAQLTKSNKNAILKHKLQEKKNLIEEQKEHIERLSKINQDNEEKIKNNVIVNSS</sequence>
<evidence type="ECO:0000313" key="7">
    <source>
        <dbReference type="Proteomes" id="UP000078046"/>
    </source>
</evidence>
<proteinExistence type="predicted"/>
<feature type="coiled-coil region" evidence="4">
    <location>
        <begin position="1176"/>
        <end position="1210"/>
    </location>
</feature>
<dbReference type="PROSITE" id="PS00678">
    <property type="entry name" value="WD_REPEATS_1"/>
    <property type="match status" value="1"/>
</dbReference>
<comment type="caution">
    <text evidence="6">The sequence shown here is derived from an EMBL/GenBank/DDBJ whole genome shotgun (WGS) entry which is preliminary data.</text>
</comment>
<keyword evidence="4" id="KW-0175">Coiled coil</keyword>
<keyword evidence="1 3" id="KW-0853">WD repeat</keyword>
<evidence type="ECO:0000256" key="3">
    <source>
        <dbReference type="PROSITE-ProRule" id="PRU00221"/>
    </source>
</evidence>
<keyword evidence="7" id="KW-1185">Reference proteome</keyword>
<feature type="domain" description="Cfap43 N-terminal" evidence="5">
    <location>
        <begin position="29"/>
        <end position="234"/>
    </location>
</feature>
<dbReference type="EMBL" id="LWCA01000264">
    <property type="protein sequence ID" value="OAF69544.1"/>
    <property type="molecule type" value="Genomic_DNA"/>
</dbReference>
<accession>A0A177B7Z2</accession>
<dbReference type="SUPFAM" id="SSF50978">
    <property type="entry name" value="WD40 repeat-like"/>
    <property type="match status" value="2"/>
</dbReference>
<feature type="coiled-coil region" evidence="4">
    <location>
        <begin position="754"/>
        <end position="803"/>
    </location>
</feature>
<evidence type="ECO:0000313" key="6">
    <source>
        <dbReference type="EMBL" id="OAF69544.1"/>
    </source>
</evidence>
<gene>
    <name evidence="6" type="ORF">A3Q56_02709</name>
</gene>
<evidence type="ECO:0000259" key="5">
    <source>
        <dbReference type="Pfam" id="PF23185"/>
    </source>
</evidence>
<evidence type="ECO:0000256" key="1">
    <source>
        <dbReference type="ARBA" id="ARBA00022574"/>
    </source>
</evidence>
<feature type="repeat" description="WD" evidence="3">
    <location>
        <begin position="359"/>
        <end position="394"/>
    </location>
</feature>
<reference evidence="6 7" key="1">
    <citation type="submission" date="2016-04" db="EMBL/GenBank/DDBJ databases">
        <title>The genome of Intoshia linei affirms orthonectids as highly simplified spiralians.</title>
        <authorList>
            <person name="Mikhailov K.V."/>
            <person name="Slusarev G.S."/>
            <person name="Nikitin M.A."/>
            <person name="Logacheva M.D."/>
            <person name="Penin A."/>
            <person name="Aleoshin V."/>
            <person name="Panchin Y.V."/>
        </authorList>
    </citation>
    <scope>NUCLEOTIDE SEQUENCE [LARGE SCALE GENOMIC DNA]</scope>
    <source>
        <strain evidence="6">Intl2013</strain>
        <tissue evidence="6">Whole animal</tissue>
    </source>
</reference>
<dbReference type="Pfam" id="PF00400">
    <property type="entry name" value="WD40"/>
    <property type="match status" value="3"/>
</dbReference>
<feature type="repeat" description="WD" evidence="3">
    <location>
        <begin position="622"/>
        <end position="663"/>
    </location>
</feature>
<feature type="coiled-coil region" evidence="4">
    <location>
        <begin position="1117"/>
        <end position="1151"/>
    </location>
</feature>
<dbReference type="OrthoDB" id="10251741at2759"/>
<dbReference type="InterPro" id="IPR015943">
    <property type="entry name" value="WD40/YVTN_repeat-like_dom_sf"/>
</dbReference>
<evidence type="ECO:0000256" key="2">
    <source>
        <dbReference type="ARBA" id="ARBA00022737"/>
    </source>
</evidence>
<protein>
    <submittedName>
        <fullName evidence="6">WD repeat-containing protein</fullName>
    </submittedName>
</protein>
<dbReference type="Pfam" id="PF23185">
    <property type="entry name" value="CFAP43_N"/>
    <property type="match status" value="1"/>
</dbReference>
<dbReference type="PANTHER" id="PTHR32215:SF0">
    <property type="entry name" value="CILIA- AND FLAGELLA-ASSOCIATED PROTEIN 57"/>
    <property type="match status" value="1"/>
</dbReference>
<feature type="repeat" description="WD" evidence="3">
    <location>
        <begin position="496"/>
        <end position="537"/>
    </location>
</feature>
<evidence type="ECO:0000256" key="4">
    <source>
        <dbReference type="SAM" id="Coils"/>
    </source>
</evidence>
<dbReference type="Gene3D" id="2.130.10.10">
    <property type="entry name" value="YVTN repeat-like/Quinoprotein amine dehydrogenase"/>
    <property type="match status" value="2"/>
</dbReference>
<dbReference type="PROSITE" id="PS50294">
    <property type="entry name" value="WD_REPEATS_REGION"/>
    <property type="match status" value="2"/>
</dbReference>
<dbReference type="InterPro" id="IPR019775">
    <property type="entry name" value="WD40_repeat_CS"/>
</dbReference>
<dbReference type="PANTHER" id="PTHR32215">
    <property type="entry name" value="CILIA- AND FLAGELLA-ASSOCIATED PROTEIN 57"/>
    <property type="match status" value="1"/>
</dbReference>
<dbReference type="InterPro" id="IPR036322">
    <property type="entry name" value="WD40_repeat_dom_sf"/>
</dbReference>
<dbReference type="PROSITE" id="PS50082">
    <property type="entry name" value="WD_REPEATS_2"/>
    <property type="match status" value="3"/>
</dbReference>
<organism evidence="6 7">
    <name type="scientific">Intoshia linei</name>
    <dbReference type="NCBI Taxonomy" id="1819745"/>
    <lineage>
        <taxon>Eukaryota</taxon>
        <taxon>Metazoa</taxon>
        <taxon>Spiralia</taxon>
        <taxon>Lophotrochozoa</taxon>
        <taxon>Mesozoa</taxon>
        <taxon>Orthonectida</taxon>
        <taxon>Rhopaluridae</taxon>
        <taxon>Intoshia</taxon>
    </lineage>
</organism>
<feature type="coiled-coil region" evidence="4">
    <location>
        <begin position="830"/>
        <end position="1037"/>
    </location>
</feature>
<dbReference type="SMART" id="SM00320">
    <property type="entry name" value="WD40"/>
    <property type="match status" value="7"/>
</dbReference>